<feature type="chain" id="PRO_5025643921" evidence="1">
    <location>
        <begin position="18"/>
        <end position="116"/>
    </location>
</feature>
<evidence type="ECO:0000313" key="3">
    <source>
        <dbReference type="Proteomes" id="UP000799766"/>
    </source>
</evidence>
<dbReference type="Proteomes" id="UP000799766">
    <property type="component" value="Unassembled WGS sequence"/>
</dbReference>
<gene>
    <name evidence="2" type="ORF">BDY21DRAFT_331813</name>
</gene>
<dbReference type="EMBL" id="MU001671">
    <property type="protein sequence ID" value="KAF2461324.1"/>
    <property type="molecule type" value="Genomic_DNA"/>
</dbReference>
<accession>A0A6A6PBH5</accession>
<proteinExistence type="predicted"/>
<sequence length="116" mass="13066">MWSWLWSLLAGRANGKASRFSITGAQLKVQPVKQTSVLLLKHGAYFIKGQPSYNVDLDIPFELCSGTVMTCPAIDCISSEYVERTVERFTEIDDVFETDFLNLGFLTELLKCTNHV</sequence>
<dbReference type="AlphaFoldDB" id="A0A6A6PBH5"/>
<keyword evidence="1" id="KW-0732">Signal</keyword>
<evidence type="ECO:0000256" key="1">
    <source>
        <dbReference type="SAM" id="SignalP"/>
    </source>
</evidence>
<evidence type="ECO:0000313" key="2">
    <source>
        <dbReference type="EMBL" id="KAF2461324.1"/>
    </source>
</evidence>
<keyword evidence="3" id="KW-1185">Reference proteome</keyword>
<feature type="signal peptide" evidence="1">
    <location>
        <begin position="1"/>
        <end position="17"/>
    </location>
</feature>
<protein>
    <submittedName>
        <fullName evidence="2">Uncharacterized protein</fullName>
    </submittedName>
</protein>
<name>A0A6A6PBH5_9PEZI</name>
<reference evidence="2" key="1">
    <citation type="journal article" date="2020" name="Stud. Mycol.">
        <title>101 Dothideomycetes genomes: a test case for predicting lifestyles and emergence of pathogens.</title>
        <authorList>
            <person name="Haridas S."/>
            <person name="Albert R."/>
            <person name="Binder M."/>
            <person name="Bloem J."/>
            <person name="Labutti K."/>
            <person name="Salamov A."/>
            <person name="Andreopoulos B."/>
            <person name="Baker S."/>
            <person name="Barry K."/>
            <person name="Bills G."/>
            <person name="Bluhm B."/>
            <person name="Cannon C."/>
            <person name="Castanera R."/>
            <person name="Culley D."/>
            <person name="Daum C."/>
            <person name="Ezra D."/>
            <person name="Gonzalez J."/>
            <person name="Henrissat B."/>
            <person name="Kuo A."/>
            <person name="Liang C."/>
            <person name="Lipzen A."/>
            <person name="Lutzoni F."/>
            <person name="Magnuson J."/>
            <person name="Mondo S."/>
            <person name="Nolan M."/>
            <person name="Ohm R."/>
            <person name="Pangilinan J."/>
            <person name="Park H.-J."/>
            <person name="Ramirez L."/>
            <person name="Alfaro M."/>
            <person name="Sun H."/>
            <person name="Tritt A."/>
            <person name="Yoshinaga Y."/>
            <person name="Zwiers L.-H."/>
            <person name="Turgeon B."/>
            <person name="Goodwin S."/>
            <person name="Spatafora J."/>
            <person name="Crous P."/>
            <person name="Grigoriev I."/>
        </authorList>
    </citation>
    <scope>NUCLEOTIDE SEQUENCE</scope>
    <source>
        <strain evidence="2">ATCC 16933</strain>
    </source>
</reference>
<organism evidence="2 3">
    <name type="scientific">Lineolata rhizophorae</name>
    <dbReference type="NCBI Taxonomy" id="578093"/>
    <lineage>
        <taxon>Eukaryota</taxon>
        <taxon>Fungi</taxon>
        <taxon>Dikarya</taxon>
        <taxon>Ascomycota</taxon>
        <taxon>Pezizomycotina</taxon>
        <taxon>Dothideomycetes</taxon>
        <taxon>Dothideomycetes incertae sedis</taxon>
        <taxon>Lineolatales</taxon>
        <taxon>Lineolataceae</taxon>
        <taxon>Lineolata</taxon>
    </lineage>
</organism>